<dbReference type="InterPro" id="IPR028087">
    <property type="entry name" value="Tad_N"/>
</dbReference>
<proteinExistence type="predicted"/>
<gene>
    <name evidence="2" type="ORF">GM51_17580</name>
</gene>
<name>A0A094QIU3_9ZZZZ</name>
<dbReference type="Pfam" id="PF13400">
    <property type="entry name" value="Tad"/>
    <property type="match status" value="1"/>
</dbReference>
<organism evidence="2">
    <name type="scientific">freshwater metagenome</name>
    <dbReference type="NCBI Taxonomy" id="449393"/>
    <lineage>
        <taxon>unclassified sequences</taxon>
        <taxon>metagenomes</taxon>
        <taxon>ecological metagenomes</taxon>
    </lineage>
</organism>
<evidence type="ECO:0000259" key="1">
    <source>
        <dbReference type="Pfam" id="PF13400"/>
    </source>
</evidence>
<feature type="domain" description="Putative Flp pilus-assembly TadG-like N-terminal" evidence="1">
    <location>
        <begin position="13"/>
        <end position="58"/>
    </location>
</feature>
<protein>
    <recommendedName>
        <fullName evidence="1">Putative Flp pilus-assembly TadG-like N-terminal domain-containing protein</fullName>
    </recommendedName>
</protein>
<accession>A0A094QIU3</accession>
<dbReference type="EMBL" id="JNSL01000152">
    <property type="protein sequence ID" value="KGA14326.1"/>
    <property type="molecule type" value="Genomic_DNA"/>
</dbReference>
<comment type="caution">
    <text evidence="2">The sequence shown here is derived from an EMBL/GenBank/DDBJ whole genome shotgun (WGS) entry which is preliminary data.</text>
</comment>
<sequence length="131" mass="14112">MRKIQFEKVNDSGQATILMLALVLALLSSLPILGSISQTLVKQQRLNAAVDSSALAGALELEFNQPQACELAQDFKVDFPTSTMSCEATRSKIKLVLRLPNTSSPMKYLFPILEATATAGIAQPMTDNGVD</sequence>
<dbReference type="AlphaFoldDB" id="A0A094QIU3"/>
<evidence type="ECO:0000313" key="2">
    <source>
        <dbReference type="EMBL" id="KGA14326.1"/>
    </source>
</evidence>
<reference evidence="2" key="1">
    <citation type="submission" date="2014-06" db="EMBL/GenBank/DDBJ databases">
        <title>Key roles for freshwater Actinobacteria revealed by deep metagenomic sequencing.</title>
        <authorList>
            <person name="Ghai R."/>
            <person name="Mizuno C.M."/>
            <person name="Picazo A."/>
            <person name="Camacho A."/>
            <person name="Rodriguez-Valera F."/>
        </authorList>
    </citation>
    <scope>NUCLEOTIDE SEQUENCE</scope>
</reference>